<dbReference type="InterPro" id="IPR013783">
    <property type="entry name" value="Ig-like_fold"/>
</dbReference>
<dbReference type="Pfam" id="PF01835">
    <property type="entry name" value="MG2"/>
    <property type="match status" value="1"/>
</dbReference>
<comment type="similarity">
    <text evidence="1">Belongs to the protease inhibitor I39 (alpha-2-macroglobulin) family. Bacterial alpha-2-macroglobulin subfamily.</text>
</comment>
<evidence type="ECO:0000259" key="7">
    <source>
        <dbReference type="SMART" id="SM01360"/>
    </source>
</evidence>
<dbReference type="InterPro" id="IPR009048">
    <property type="entry name" value="A-macroglobulin_rcpt-bd"/>
</dbReference>
<gene>
    <name evidence="9" type="ORF">U14_05568</name>
</gene>
<feature type="domain" description="Alpha-macroglobulin receptor-binding" evidence="8">
    <location>
        <begin position="1528"/>
        <end position="1615"/>
    </location>
</feature>
<protein>
    <submittedName>
        <fullName evidence="9">Alpha-2-macroglobulin</fullName>
    </submittedName>
</protein>
<evidence type="ECO:0000313" key="9">
    <source>
        <dbReference type="EMBL" id="GAK54288.1"/>
    </source>
</evidence>
<dbReference type="Gene3D" id="2.60.40.1930">
    <property type="match status" value="3"/>
</dbReference>
<dbReference type="PANTHER" id="PTHR11412">
    <property type="entry name" value="MACROGLOBULIN / COMPLEMENT"/>
    <property type="match status" value="1"/>
</dbReference>
<evidence type="ECO:0000256" key="5">
    <source>
        <dbReference type="SAM" id="SignalP"/>
    </source>
</evidence>
<feature type="signal peptide" evidence="5">
    <location>
        <begin position="1"/>
        <end position="19"/>
    </location>
</feature>
<dbReference type="Proteomes" id="UP000030700">
    <property type="component" value="Unassembled WGS sequence"/>
</dbReference>
<evidence type="ECO:0000259" key="6">
    <source>
        <dbReference type="SMART" id="SM01359"/>
    </source>
</evidence>
<name>A0A081BSA7_9BACT</name>
<dbReference type="Pfam" id="PF17791">
    <property type="entry name" value="MG3"/>
    <property type="match status" value="1"/>
</dbReference>
<dbReference type="SMART" id="SM01360">
    <property type="entry name" value="A2M"/>
    <property type="match status" value="1"/>
</dbReference>
<dbReference type="Gene3D" id="2.60.40.10">
    <property type="entry name" value="Immunoglobulins"/>
    <property type="match status" value="2"/>
</dbReference>
<dbReference type="Gene3D" id="2.20.130.20">
    <property type="match status" value="1"/>
</dbReference>
<dbReference type="InterPro" id="IPR008930">
    <property type="entry name" value="Terpenoid_cyclase/PrenylTrfase"/>
</dbReference>
<dbReference type="InterPro" id="IPR011626">
    <property type="entry name" value="Alpha-macroglobulin_TED"/>
</dbReference>
<dbReference type="InterPro" id="IPR047565">
    <property type="entry name" value="Alpha-macroglob_thiol-ester_cl"/>
</dbReference>
<keyword evidence="2 5" id="KW-0732">Signal</keyword>
<reference evidence="9" key="1">
    <citation type="journal article" date="2015" name="PeerJ">
        <title>First genomic representation of candidate bacterial phylum KSB3 points to enhanced environmental sensing as a trigger of wastewater bulking.</title>
        <authorList>
            <person name="Sekiguchi Y."/>
            <person name="Ohashi A."/>
            <person name="Parks D.H."/>
            <person name="Yamauchi T."/>
            <person name="Tyson G.W."/>
            <person name="Hugenholtz P."/>
        </authorList>
    </citation>
    <scope>NUCLEOTIDE SEQUENCE [LARGE SCALE GENOMIC DNA]</scope>
</reference>
<dbReference type="Gene3D" id="3.30.700.10">
    <property type="entry name" value="Glycoprotein, Type 4 Pilin"/>
    <property type="match status" value="1"/>
</dbReference>
<dbReference type="Pfam" id="PF07677">
    <property type="entry name" value="A2M_recep"/>
    <property type="match status" value="1"/>
</dbReference>
<keyword evidence="3" id="KW-0882">Thioester bond</keyword>
<feature type="domain" description="Alpha-2-macroglobulin bait region" evidence="6">
    <location>
        <begin position="540"/>
        <end position="678"/>
    </location>
</feature>
<dbReference type="Pfam" id="PF07678">
    <property type="entry name" value="TED_complement"/>
    <property type="match status" value="1"/>
</dbReference>
<proteinExistence type="inferred from homology"/>
<dbReference type="HOGENOM" id="CLU_253638_0_0_0"/>
<dbReference type="SMART" id="SM01419">
    <property type="entry name" value="Thiol-ester_cl"/>
    <property type="match status" value="1"/>
</dbReference>
<keyword evidence="10" id="KW-1185">Reference proteome</keyword>
<dbReference type="STRING" id="1499966.U14_05568"/>
<dbReference type="GO" id="GO:0004866">
    <property type="term" value="F:endopeptidase inhibitor activity"/>
    <property type="evidence" value="ECO:0007669"/>
    <property type="project" value="InterPro"/>
</dbReference>
<sequence>MKHLLEICSVGLLALSAMAILTGAADESGSLTIQKTALRAVVKDQTVETTIPLQAAVSDYGEYSLEISIEDLSGKPLGSSSMPVEIKNATQDVRLVVNAAVDRSRLAAYLVHYTVKKGGNVVLEGKRSLFYAARQIQTHLLMQRQFYANSQAAVRVIVNDPGANQPISSANVTLSLAENVLFQGATDATGTLNAQFTLPAGVLGDQQLTVRVTLEDAEEVIQQPIVIKDVYSILLTTDKPLYQPGQVMHLRSLALKKPDLLPAGETEMTLEVEDSKGNKVFKKAVKTDKFGVSSADFQLASEVNEGAYKIRALFGENSQEKTVTVQRYVLPKFNIVLDTDKKFYQPGQPLKGTVQVDYFFGKPVAGGTVVVTLSKFDAQFEKFAELKGKTDENGHYEFETTLPDYFVGQPLEQGNAFAQIEVAVTDTAEHEEKKSATRAIAADAFNIVAVPESGSVVPGVENIFYFAVSYPDGTPAEVTLAVAADGRAAISIPTDAAGIGELPLLAQNQQLILNVTAKDRTGNSASKQFTFDPDTQADAMLLRTDKALYKLGDTITARVFSTKATGTVYLDLLKDGQTFLTKAVDLRDGQAQVDIDAAASGSLQLHAYRILNTSDIIRDTKFLFVEAADELKIDVTASKPTYLPGEEAQLDFHVSNKAGHAVLAALGVNIVDESVFALQEMQPGLEKIYFMLEKEIMTPRYEIHAYTMDQVILDTPLIRDEAGQHQQTREKAAQVLLASAENLVAYDVNVDTFAQKLQSVVPAIQEKIMADFRVIYNAIYEFSKKQKKLLTAKQGVDAVLKAGLLKPEQLRDPWGNPYIVTANGDDFTYQTFRCIGPDEVENSADDIYFDSYMELGREPSFFDWLLGRRDKGMMVEKMAMPMAAPPEALRGAVMQDAEFAMAKDGLEEKSAANGAGESGAAGVRIREYFPETLYTNPALLTDEQGNASITLTMADSITTWRLSSMASALNGTLGSGTSAIRVFQDFFVDIDLPVTLTQNDQVSIPIAIYNYLPGKQDVRLELTQEPWFELVNDIAEKTVALNSGQVDVVYFTIKVKEIGWHKLTVHAFGSAMSDAIARQIEVVPDGEKIETVWNGRLDKDIAQVVTIPQEALENASKIFVKVYPGIMSQIIEGMDAILQMPSGCFEQTSSTTYPNILVLDYMKQAKKITPEIQMKAESYITTGYQRLLSYEVAGGGFEWFGNPPAHKILTAYGLMEFSDMAQVFDVDPNVIARTQQWLISQQDADGSWKPTEQYLDDVASRFASDTTRNTAYIAWALLSTGYTGEPVDKALAYLKNKQSEVKDTYTLALMANAFVWRDPASAETLNALDALLKKKQEKDGKVWWIAETPTSMYGDGEAANIETTALVALALLKAEKYYDTVGKIMTYLIDAKDAAGTWHSTQATILTMKALLLSMKNATGKINADVSVIINGKAVENFALTPENVDVMRQFDLKDATKKSDNAVQVKFAGEGGALYQIVGRYYLPWKVKPAEQQPPMTIEVKYDKTQLAQNDLLTAHVTVKNNRPARANMIIVDLGIAPGFEVQSADLAALVENKTISKFSLTGRQIIVYLDHVDQASPVTFAYTLRAKFPVKAKTPTSAVYEYYNPAVKHESQPQELVVSEAAAAE</sequence>
<feature type="domain" description="Alpha-2-macroglobulin" evidence="7">
    <location>
        <begin position="932"/>
        <end position="1022"/>
    </location>
</feature>
<dbReference type="Gene3D" id="2.60.40.1940">
    <property type="match status" value="1"/>
</dbReference>
<dbReference type="CDD" id="cd02891">
    <property type="entry name" value="A2M_like"/>
    <property type="match status" value="1"/>
</dbReference>
<dbReference type="Gene3D" id="6.20.50.160">
    <property type="match status" value="1"/>
</dbReference>
<dbReference type="InterPro" id="IPR041555">
    <property type="entry name" value="MG3"/>
</dbReference>
<dbReference type="SUPFAM" id="SSF48239">
    <property type="entry name" value="Terpenoid cyclases/Protein prenyltransferases"/>
    <property type="match status" value="1"/>
</dbReference>
<dbReference type="Gene3D" id="2.60.40.690">
    <property type="entry name" value="Alpha-macroglobulin, receptor-binding domain"/>
    <property type="match status" value="1"/>
</dbReference>
<dbReference type="InterPro" id="IPR036595">
    <property type="entry name" value="A-macroglobulin_rcpt-bd_sf"/>
</dbReference>
<keyword evidence="4" id="KW-1015">Disulfide bond</keyword>
<dbReference type="SUPFAM" id="SSF49410">
    <property type="entry name" value="Alpha-macroglobulin receptor domain"/>
    <property type="match status" value="1"/>
</dbReference>
<organism evidence="9">
    <name type="scientific">Candidatus Moduliflexus flocculans</name>
    <dbReference type="NCBI Taxonomy" id="1499966"/>
    <lineage>
        <taxon>Bacteria</taxon>
        <taxon>Candidatus Moduliflexota</taxon>
        <taxon>Candidatus Moduliflexia</taxon>
        <taxon>Candidatus Moduliflexales</taxon>
        <taxon>Candidatus Moduliflexaceae</taxon>
    </lineage>
</organism>
<evidence type="ECO:0000313" key="10">
    <source>
        <dbReference type="Proteomes" id="UP000030700"/>
    </source>
</evidence>
<dbReference type="GO" id="GO:0005615">
    <property type="term" value="C:extracellular space"/>
    <property type="evidence" value="ECO:0007669"/>
    <property type="project" value="InterPro"/>
</dbReference>
<dbReference type="InterPro" id="IPR011625">
    <property type="entry name" value="A2M_N_BRD"/>
</dbReference>
<dbReference type="EMBL" id="DF820461">
    <property type="protein sequence ID" value="GAK54288.1"/>
    <property type="molecule type" value="Genomic_DNA"/>
</dbReference>
<accession>A0A081BSA7</accession>
<dbReference type="InterPro" id="IPR002890">
    <property type="entry name" value="MG2"/>
</dbReference>
<dbReference type="SMART" id="SM01361">
    <property type="entry name" value="A2M_recep"/>
    <property type="match status" value="1"/>
</dbReference>
<dbReference type="Pfam" id="PF07703">
    <property type="entry name" value="A2M_BRD"/>
    <property type="match status" value="1"/>
</dbReference>
<dbReference type="Gene3D" id="1.50.10.20">
    <property type="match status" value="1"/>
</dbReference>
<dbReference type="Pfam" id="PF00207">
    <property type="entry name" value="A2M"/>
    <property type="match status" value="1"/>
</dbReference>
<evidence type="ECO:0000256" key="3">
    <source>
        <dbReference type="ARBA" id="ARBA00022966"/>
    </source>
</evidence>
<evidence type="ECO:0000259" key="8">
    <source>
        <dbReference type="SMART" id="SM01361"/>
    </source>
</evidence>
<evidence type="ECO:0000256" key="4">
    <source>
        <dbReference type="ARBA" id="ARBA00023157"/>
    </source>
</evidence>
<dbReference type="SMART" id="SM01359">
    <property type="entry name" value="A2M_N_2"/>
    <property type="match status" value="1"/>
</dbReference>
<evidence type="ECO:0000256" key="1">
    <source>
        <dbReference type="ARBA" id="ARBA00010556"/>
    </source>
</evidence>
<dbReference type="InterPro" id="IPR050473">
    <property type="entry name" value="A2M/Complement_sys"/>
</dbReference>
<feature type="chain" id="PRO_5001755256" evidence="5">
    <location>
        <begin position="20"/>
        <end position="1627"/>
    </location>
</feature>
<dbReference type="InterPro" id="IPR001599">
    <property type="entry name" value="Macroglobln_a2"/>
</dbReference>
<evidence type="ECO:0000256" key="2">
    <source>
        <dbReference type="ARBA" id="ARBA00022729"/>
    </source>
</evidence>
<dbReference type="PANTHER" id="PTHR11412:SF136">
    <property type="entry name" value="CD109 ANTIGEN"/>
    <property type="match status" value="1"/>
</dbReference>